<accession>A0A9R1XCC1</accession>
<dbReference type="PANTHER" id="PTHR35317">
    <property type="entry name" value="OS04G0629600 PROTEIN"/>
    <property type="match status" value="1"/>
</dbReference>
<dbReference type="AlphaFoldDB" id="A0A9R1XCC1"/>
<protein>
    <recommendedName>
        <fullName evidence="3">DUF4219 domain-containing protein</fullName>
    </recommendedName>
</protein>
<evidence type="ECO:0008006" key="3">
    <source>
        <dbReference type="Google" id="ProtNLM"/>
    </source>
</evidence>
<dbReference type="Proteomes" id="UP000235145">
    <property type="component" value="Unassembled WGS sequence"/>
</dbReference>
<evidence type="ECO:0000313" key="2">
    <source>
        <dbReference type="Proteomes" id="UP000235145"/>
    </source>
</evidence>
<comment type="caution">
    <text evidence="1">The sequence shown here is derived from an EMBL/GenBank/DDBJ whole genome shotgun (WGS) entry which is preliminary data.</text>
</comment>
<evidence type="ECO:0000313" key="1">
    <source>
        <dbReference type="EMBL" id="KAJ0205204.1"/>
    </source>
</evidence>
<keyword evidence="2" id="KW-1185">Reference proteome</keyword>
<dbReference type="EMBL" id="NBSK02000005">
    <property type="protein sequence ID" value="KAJ0205204.1"/>
    <property type="molecule type" value="Genomic_DNA"/>
</dbReference>
<name>A0A9R1XCC1_LACSA</name>
<organism evidence="1 2">
    <name type="scientific">Lactuca sativa</name>
    <name type="common">Garden lettuce</name>
    <dbReference type="NCBI Taxonomy" id="4236"/>
    <lineage>
        <taxon>Eukaryota</taxon>
        <taxon>Viridiplantae</taxon>
        <taxon>Streptophyta</taxon>
        <taxon>Embryophyta</taxon>
        <taxon>Tracheophyta</taxon>
        <taxon>Spermatophyta</taxon>
        <taxon>Magnoliopsida</taxon>
        <taxon>eudicotyledons</taxon>
        <taxon>Gunneridae</taxon>
        <taxon>Pentapetalae</taxon>
        <taxon>asterids</taxon>
        <taxon>campanulids</taxon>
        <taxon>Asterales</taxon>
        <taxon>Asteraceae</taxon>
        <taxon>Cichorioideae</taxon>
        <taxon>Cichorieae</taxon>
        <taxon>Lactucinae</taxon>
        <taxon>Lactuca</taxon>
    </lineage>
</organism>
<dbReference type="PANTHER" id="PTHR35317:SF44">
    <property type="entry name" value="RNA-DIRECTED DNA POLYMERASE"/>
    <property type="match status" value="1"/>
</dbReference>
<sequence length="145" mass="16833">MSLVKEGGSMTYQVLVLNPTNYPVWDVKVKSIMDAHGIWETVEPKVDETLDQKKSKQALAFLFQAIPEDMVLQMASYTERKKVWDGLKARYLGVDRVRTARLSTLKRELESLRMKEGETVDDFCDIPIFTARKDRFVYALFYKSE</sequence>
<dbReference type="Pfam" id="PF14223">
    <property type="entry name" value="Retrotran_gag_2"/>
    <property type="match status" value="1"/>
</dbReference>
<reference evidence="1 2" key="1">
    <citation type="journal article" date="2017" name="Nat. Commun.">
        <title>Genome assembly with in vitro proximity ligation data and whole-genome triplication in lettuce.</title>
        <authorList>
            <person name="Reyes-Chin-Wo S."/>
            <person name="Wang Z."/>
            <person name="Yang X."/>
            <person name="Kozik A."/>
            <person name="Arikit S."/>
            <person name="Song C."/>
            <person name="Xia L."/>
            <person name="Froenicke L."/>
            <person name="Lavelle D.O."/>
            <person name="Truco M.J."/>
            <person name="Xia R."/>
            <person name="Zhu S."/>
            <person name="Xu C."/>
            <person name="Xu H."/>
            <person name="Xu X."/>
            <person name="Cox K."/>
            <person name="Korf I."/>
            <person name="Meyers B.C."/>
            <person name="Michelmore R.W."/>
        </authorList>
    </citation>
    <scope>NUCLEOTIDE SEQUENCE [LARGE SCALE GENOMIC DNA]</scope>
    <source>
        <strain evidence="2">cv. Salinas</strain>
        <tissue evidence="1">Seedlings</tissue>
    </source>
</reference>
<gene>
    <name evidence="1" type="ORF">LSAT_V11C500277670</name>
</gene>
<proteinExistence type="predicted"/>